<dbReference type="EMBL" id="CP003740">
    <property type="protein sequence ID" value="AGI67873.1"/>
    <property type="molecule type" value="Genomic_DNA"/>
</dbReference>
<reference evidence="2 3" key="1">
    <citation type="journal article" date="2013" name="PLoS ONE">
        <title>Poles Apart: Arctic and Antarctic Octadecabacter strains Share High Genome Plasticity and a New Type of Xanthorhodopsin.</title>
        <authorList>
            <person name="Vollmers J."/>
            <person name="Voget S."/>
            <person name="Dietrich S."/>
            <person name="Gollnow K."/>
            <person name="Smits M."/>
            <person name="Meyer K."/>
            <person name="Brinkhoff T."/>
            <person name="Simon M."/>
            <person name="Daniel R."/>
        </authorList>
    </citation>
    <scope>NUCLEOTIDE SEQUENCE [LARGE SCALE GENOMIC DNA]</scope>
    <source>
        <strain evidence="2 3">307</strain>
    </source>
</reference>
<keyword evidence="3" id="KW-1185">Reference proteome</keyword>
<dbReference type="InterPro" id="IPR050644">
    <property type="entry name" value="PG_Glycine_Bridge_Synth"/>
</dbReference>
<organism evidence="2 3">
    <name type="scientific">Octadecabacter antarcticus 307</name>
    <dbReference type="NCBI Taxonomy" id="391626"/>
    <lineage>
        <taxon>Bacteria</taxon>
        <taxon>Pseudomonadati</taxon>
        <taxon>Pseudomonadota</taxon>
        <taxon>Alphaproteobacteria</taxon>
        <taxon>Rhodobacterales</taxon>
        <taxon>Roseobacteraceae</taxon>
        <taxon>Octadecabacter</taxon>
    </lineage>
</organism>
<dbReference type="Proteomes" id="UP000005307">
    <property type="component" value="Chromosome"/>
</dbReference>
<dbReference type="KEGG" id="oat:OAN307_c22490"/>
<sequence>MALIHRAINHALDKRGVNGAMMPASRPLQQYPLQQSAAFAHALTAFGTDVSCDAPVILNRQFGPLGRIGFTSRGPLNTDHMRDLRRDGLRVFNAEHDQPAIYKAAGFAQIITPAHLAEWDLRASAQDRRAALHPKWRNQLRKAEAANLHIREVTWRGAPHPLFTHADALALKRRYKPLPTALITTFASLTPHCALIFEASDKGQLIAAILVLRHGPTATYQTAWTSPQGRIHHAHNLLLAHSANRLASLGHLTFDLGLVETDHAAPLARFKLRTGAHLRRLGGTWVAIPGF</sequence>
<protein>
    <recommendedName>
        <fullName evidence="1">BioF2-like acetyltransferase domain-containing protein</fullName>
    </recommendedName>
</protein>
<dbReference type="InterPro" id="IPR038740">
    <property type="entry name" value="BioF2-like_GNAT_dom"/>
</dbReference>
<dbReference type="STRING" id="391626.OAN307_c22490"/>
<dbReference type="HOGENOM" id="CLU_072557_0_0_5"/>
<accession>M9R7X9</accession>
<evidence type="ECO:0000313" key="2">
    <source>
        <dbReference type="EMBL" id="AGI67873.1"/>
    </source>
</evidence>
<feature type="domain" description="BioF2-like acetyltransferase" evidence="1">
    <location>
        <begin position="176"/>
        <end position="258"/>
    </location>
</feature>
<dbReference type="SUPFAM" id="SSF55729">
    <property type="entry name" value="Acyl-CoA N-acyltransferases (Nat)"/>
    <property type="match status" value="1"/>
</dbReference>
<evidence type="ECO:0000259" key="1">
    <source>
        <dbReference type="Pfam" id="PF13480"/>
    </source>
</evidence>
<name>M9R7X9_9RHOB</name>
<dbReference type="PANTHER" id="PTHR36174">
    <property type="entry name" value="LIPID II:GLYCINE GLYCYLTRANSFERASE"/>
    <property type="match status" value="1"/>
</dbReference>
<dbReference type="Gene3D" id="3.40.630.30">
    <property type="match status" value="1"/>
</dbReference>
<proteinExistence type="predicted"/>
<gene>
    <name evidence="2" type="ORF">OAN307_c22490</name>
</gene>
<evidence type="ECO:0000313" key="3">
    <source>
        <dbReference type="Proteomes" id="UP000005307"/>
    </source>
</evidence>
<dbReference type="AlphaFoldDB" id="M9R7X9"/>
<dbReference type="Pfam" id="PF13480">
    <property type="entry name" value="Acetyltransf_6"/>
    <property type="match status" value="1"/>
</dbReference>
<dbReference type="PANTHER" id="PTHR36174:SF1">
    <property type="entry name" value="LIPID II:GLYCINE GLYCYLTRANSFERASE"/>
    <property type="match status" value="1"/>
</dbReference>
<dbReference type="InterPro" id="IPR016181">
    <property type="entry name" value="Acyl_CoA_acyltransferase"/>
</dbReference>
<dbReference type="eggNOG" id="COG2348">
    <property type="taxonomic scope" value="Bacteria"/>
</dbReference>